<feature type="binding site" evidence="12">
    <location>
        <position position="398"/>
    </location>
    <ligand>
        <name>Zn(2+)</name>
        <dbReference type="ChEBI" id="CHEBI:29105"/>
        <note>catalytic</note>
    </ligand>
</feature>
<comment type="cofactor">
    <cofactor evidence="1 12">
        <name>Zn(2+)</name>
        <dbReference type="ChEBI" id="CHEBI:29105"/>
    </cofactor>
</comment>
<dbReference type="GO" id="GO:0055086">
    <property type="term" value="P:nucleobase-containing small molecule metabolic process"/>
    <property type="evidence" value="ECO:0007669"/>
    <property type="project" value="UniProtKB-ARBA"/>
</dbReference>
<evidence type="ECO:0000256" key="4">
    <source>
        <dbReference type="ARBA" id="ARBA00012783"/>
    </source>
</evidence>
<evidence type="ECO:0000256" key="2">
    <source>
        <dbReference type="ARBA" id="ARBA00003949"/>
    </source>
</evidence>
<dbReference type="STRING" id="885580.ENSFDAP00000008712"/>
<sequence>MHRKGPVGRKEDKTKQNSMRQGLETRRRLEPLPGEAIPGSPDISAASPAGHPASAKLAPPGTGYLGHRLSPAPPSFSRLRGGGLPRGAPPPAARPDARQPSAATMLPWRRNKFVLVEDEAKCKAKSLSPGLAYTSLLSSFLRSCPDLLPDWPLERLGRVFRSRRQKVELNKEDPTYTVWYLGNAVTLHAKGDGCTDDAVGKIWARCGPGGGTKMKLTLGPHGPDTRTCTAAAAEEANRFCHRNCLADTSTRRSALPPLLVCLSSRQKPSEVGVLVSREPGNAIRDLSAFMLPGPDDMAQDRRTCALEPEHVQRLLLSSREAKKSAYCPYSHFPVGAALLTGDGLIFSGCNVENACYALGICAERTAIQKAISEGHKDFRAIAISSDLQDDFISPCGACRQVMREFGTDWAVYMTKADGTYVVRTVQELLPASFGPEDLQKI</sequence>
<protein>
    <recommendedName>
        <fullName evidence="4">cytidine deaminase</fullName>
        <ecNumber evidence="4">3.5.4.5</ecNumber>
    </recommendedName>
    <alternativeName>
        <fullName evidence="8">Cytidine aminohydrolase</fullName>
    </alternativeName>
</protein>
<feature type="active site" description="Proton donor" evidence="10">
    <location>
        <position position="363"/>
    </location>
</feature>
<dbReference type="SUPFAM" id="SSF50729">
    <property type="entry name" value="PH domain-like"/>
    <property type="match status" value="1"/>
</dbReference>
<evidence type="ECO:0000256" key="10">
    <source>
        <dbReference type="PIRSR" id="PIRSR606262-1"/>
    </source>
</evidence>
<dbReference type="InterPro" id="IPR006262">
    <property type="entry name" value="Cyt_deam_tetra"/>
</dbReference>
<name>A0A091EB23_FUKDA</name>
<feature type="binding site" evidence="12">
    <location>
        <position position="361"/>
    </location>
    <ligand>
        <name>Zn(2+)</name>
        <dbReference type="ChEBI" id="CHEBI:29105"/>
        <note>catalytic</note>
    </ligand>
</feature>
<dbReference type="Proteomes" id="UP000028990">
    <property type="component" value="Unassembled WGS sequence"/>
</dbReference>
<proteinExistence type="inferred from homology"/>
<evidence type="ECO:0000256" key="6">
    <source>
        <dbReference type="ARBA" id="ARBA00022801"/>
    </source>
</evidence>
<keyword evidence="6" id="KW-0378">Hydrolase</keyword>
<evidence type="ECO:0000313" key="16">
    <source>
        <dbReference type="Proteomes" id="UP000028990"/>
    </source>
</evidence>
<dbReference type="GO" id="GO:0005829">
    <property type="term" value="C:cytosol"/>
    <property type="evidence" value="ECO:0007669"/>
    <property type="project" value="TreeGrafter"/>
</dbReference>
<evidence type="ECO:0000256" key="11">
    <source>
        <dbReference type="PIRSR" id="PIRSR606262-2"/>
    </source>
</evidence>
<dbReference type="SUPFAM" id="SSF53927">
    <property type="entry name" value="Cytidine deaminase-like"/>
    <property type="match status" value="1"/>
</dbReference>
<dbReference type="FunFam" id="3.40.140.10:FF:000008">
    <property type="entry name" value="Cytidine deaminase"/>
    <property type="match status" value="1"/>
</dbReference>
<dbReference type="Pfam" id="PF14719">
    <property type="entry name" value="PID_2"/>
    <property type="match status" value="1"/>
</dbReference>
<dbReference type="NCBIfam" id="NF004064">
    <property type="entry name" value="PRK05578.1"/>
    <property type="match status" value="1"/>
</dbReference>
<comment type="function">
    <text evidence="2">This enzyme scavenges exogenous and endogenous cytidine and 2'-deoxycytidine for UMP synthesis.</text>
</comment>
<evidence type="ECO:0000259" key="14">
    <source>
        <dbReference type="PROSITE" id="PS51747"/>
    </source>
</evidence>
<dbReference type="InterPro" id="IPR016193">
    <property type="entry name" value="Cytidine_deaminase-like"/>
</dbReference>
<dbReference type="GO" id="GO:0042802">
    <property type="term" value="F:identical protein binding"/>
    <property type="evidence" value="ECO:0007669"/>
    <property type="project" value="UniProtKB-ARBA"/>
</dbReference>
<feature type="region of interest" description="Disordered" evidence="13">
    <location>
        <begin position="1"/>
        <end position="101"/>
    </location>
</feature>
<evidence type="ECO:0000313" key="15">
    <source>
        <dbReference type="EMBL" id="KFO32471.1"/>
    </source>
</evidence>
<evidence type="ECO:0000256" key="9">
    <source>
        <dbReference type="ARBA" id="ARBA00049558"/>
    </source>
</evidence>
<dbReference type="GO" id="GO:0004126">
    <property type="term" value="F:cytidine deaminase activity"/>
    <property type="evidence" value="ECO:0007669"/>
    <property type="project" value="UniProtKB-EC"/>
</dbReference>
<dbReference type="InterPro" id="IPR006020">
    <property type="entry name" value="PTB/PI_dom"/>
</dbReference>
<dbReference type="PROSITE" id="PS00903">
    <property type="entry name" value="CYT_DCMP_DEAMINASES_1"/>
    <property type="match status" value="1"/>
</dbReference>
<dbReference type="GO" id="GO:0072527">
    <property type="term" value="P:pyrimidine-containing compound metabolic process"/>
    <property type="evidence" value="ECO:0007669"/>
    <property type="project" value="UniProtKB-ARBA"/>
</dbReference>
<dbReference type="GO" id="GO:0008270">
    <property type="term" value="F:zinc ion binding"/>
    <property type="evidence" value="ECO:0007669"/>
    <property type="project" value="InterPro"/>
</dbReference>
<keyword evidence="5 12" id="KW-0479">Metal-binding</keyword>
<dbReference type="AlphaFoldDB" id="A0A091EB23"/>
<feature type="domain" description="CMP/dCMP-type deaminase" evidence="14">
    <location>
        <begin position="309"/>
        <end position="436"/>
    </location>
</feature>
<dbReference type="eggNOG" id="KOG0833">
    <property type="taxonomic scope" value="Eukaryota"/>
</dbReference>
<keyword evidence="7 12" id="KW-0862">Zinc</keyword>
<evidence type="ECO:0000256" key="13">
    <source>
        <dbReference type="SAM" id="MobiDB-lite"/>
    </source>
</evidence>
<dbReference type="Gene3D" id="3.40.140.10">
    <property type="entry name" value="Cytidine Deaminase, domain 2"/>
    <property type="match status" value="1"/>
</dbReference>
<dbReference type="Pfam" id="PF00383">
    <property type="entry name" value="dCMP_cyt_deam_1"/>
    <property type="match status" value="1"/>
</dbReference>
<evidence type="ECO:0000256" key="3">
    <source>
        <dbReference type="ARBA" id="ARBA00006576"/>
    </source>
</evidence>
<accession>A0A091EB23</accession>
<evidence type="ECO:0000256" key="1">
    <source>
        <dbReference type="ARBA" id="ARBA00001947"/>
    </source>
</evidence>
<organism evidence="15 16">
    <name type="scientific">Fukomys damarensis</name>
    <name type="common">Damaraland mole rat</name>
    <name type="synonym">Cryptomys damarensis</name>
    <dbReference type="NCBI Taxonomy" id="885580"/>
    <lineage>
        <taxon>Eukaryota</taxon>
        <taxon>Metazoa</taxon>
        <taxon>Chordata</taxon>
        <taxon>Craniata</taxon>
        <taxon>Vertebrata</taxon>
        <taxon>Euteleostomi</taxon>
        <taxon>Mammalia</taxon>
        <taxon>Eutheria</taxon>
        <taxon>Euarchontoglires</taxon>
        <taxon>Glires</taxon>
        <taxon>Rodentia</taxon>
        <taxon>Hystricomorpha</taxon>
        <taxon>Bathyergidae</taxon>
        <taxon>Fukomys</taxon>
    </lineage>
</organism>
<dbReference type="CDD" id="cd01283">
    <property type="entry name" value="cytidine_deaminase"/>
    <property type="match status" value="1"/>
</dbReference>
<dbReference type="NCBIfam" id="TIGR01354">
    <property type="entry name" value="cyt_deam_tetra"/>
    <property type="match status" value="1"/>
</dbReference>
<evidence type="ECO:0000256" key="7">
    <source>
        <dbReference type="ARBA" id="ARBA00022833"/>
    </source>
</evidence>
<comment type="similarity">
    <text evidence="3">Belongs to the cytidine and deoxycytidylate deaminase family.</text>
</comment>
<dbReference type="InterPro" id="IPR016192">
    <property type="entry name" value="APOBEC/CMP_deaminase_Zn-bd"/>
</dbReference>
<dbReference type="EMBL" id="KN122157">
    <property type="protein sequence ID" value="KFO32471.1"/>
    <property type="molecule type" value="Genomic_DNA"/>
</dbReference>
<gene>
    <name evidence="15" type="ORF">H920_06032</name>
</gene>
<reference evidence="15 16" key="1">
    <citation type="submission" date="2013-11" db="EMBL/GenBank/DDBJ databases">
        <title>The Damaraland mole rat (Fukomys damarensis) genome and evolution of African mole rats.</title>
        <authorList>
            <person name="Gladyshev V.N."/>
            <person name="Fang X."/>
        </authorList>
    </citation>
    <scope>NUCLEOTIDE SEQUENCE [LARGE SCALE GENOMIC DNA]</scope>
    <source>
        <tissue evidence="15">Liver</tissue>
    </source>
</reference>
<keyword evidence="16" id="KW-1185">Reference proteome</keyword>
<feature type="binding site" evidence="11">
    <location>
        <begin position="350"/>
        <end position="356"/>
    </location>
    <ligand>
        <name>substrate</name>
    </ligand>
</feature>
<feature type="binding site" evidence="12">
    <location>
        <position position="395"/>
    </location>
    <ligand>
        <name>Zn(2+)</name>
        <dbReference type="ChEBI" id="CHEBI:29105"/>
        <note>catalytic</note>
    </ligand>
</feature>
<dbReference type="EC" id="3.5.4.5" evidence="4"/>
<evidence type="ECO:0000256" key="12">
    <source>
        <dbReference type="PIRSR" id="PIRSR606262-3"/>
    </source>
</evidence>
<evidence type="ECO:0000256" key="8">
    <source>
        <dbReference type="ARBA" id="ARBA00032005"/>
    </source>
</evidence>
<evidence type="ECO:0000256" key="5">
    <source>
        <dbReference type="ARBA" id="ARBA00022723"/>
    </source>
</evidence>
<dbReference type="InterPro" id="IPR002125">
    <property type="entry name" value="CMP_dCMP_dom"/>
</dbReference>
<comment type="catalytic activity">
    <reaction evidence="9">
        <text>cytidine + H2O + H(+) = uridine + NH4(+)</text>
        <dbReference type="Rhea" id="RHEA:16069"/>
        <dbReference type="ChEBI" id="CHEBI:15377"/>
        <dbReference type="ChEBI" id="CHEBI:15378"/>
        <dbReference type="ChEBI" id="CHEBI:16704"/>
        <dbReference type="ChEBI" id="CHEBI:17562"/>
        <dbReference type="ChEBI" id="CHEBI:28938"/>
        <dbReference type="EC" id="3.5.4.5"/>
    </reaction>
</comment>
<dbReference type="InterPro" id="IPR050202">
    <property type="entry name" value="Cyt/Deoxycyt_deaminase"/>
</dbReference>
<feature type="compositionally biased region" description="Low complexity" evidence="13">
    <location>
        <begin position="44"/>
        <end position="55"/>
    </location>
</feature>
<dbReference type="PANTHER" id="PTHR11644:SF2">
    <property type="entry name" value="CYTIDINE DEAMINASE"/>
    <property type="match status" value="1"/>
</dbReference>
<dbReference type="PANTHER" id="PTHR11644">
    <property type="entry name" value="CYTIDINE DEAMINASE"/>
    <property type="match status" value="1"/>
</dbReference>
<dbReference type="PROSITE" id="PS51747">
    <property type="entry name" value="CYT_DCMP_DEAMINASES_2"/>
    <property type="match status" value="1"/>
</dbReference>